<evidence type="ECO:0000313" key="2">
    <source>
        <dbReference type="EMBL" id="EFW90604.1"/>
    </source>
</evidence>
<name>E7QXQ3_HALPU</name>
<sequence length="81" mass="8833">MFDGEFQGVLGGGFDCTFERRSGVRGGREERHGLAVGVVPATREFSDDSSRGFEWHISSETRIGKKASEPTQKVDNAGKIT</sequence>
<gene>
    <name evidence="2" type="ORF">ZOD2009_17960</name>
</gene>
<feature type="region of interest" description="Disordered" evidence="1">
    <location>
        <begin position="62"/>
        <end position="81"/>
    </location>
</feature>
<proteinExistence type="predicted"/>
<evidence type="ECO:0000313" key="3">
    <source>
        <dbReference type="Proteomes" id="UP000003751"/>
    </source>
</evidence>
<evidence type="ECO:0000256" key="1">
    <source>
        <dbReference type="SAM" id="MobiDB-lite"/>
    </source>
</evidence>
<accession>E7QXQ3</accession>
<dbReference type="AlphaFoldDB" id="E7QXQ3"/>
<protein>
    <submittedName>
        <fullName evidence="2">Uncharacterized protein</fullName>
    </submittedName>
</protein>
<organism evidence="2 3">
    <name type="scientific">Haladaptatus paucihalophilus DX253</name>
    <dbReference type="NCBI Taxonomy" id="797209"/>
    <lineage>
        <taxon>Archaea</taxon>
        <taxon>Methanobacteriati</taxon>
        <taxon>Methanobacteriota</taxon>
        <taxon>Stenosarchaea group</taxon>
        <taxon>Halobacteria</taxon>
        <taxon>Halobacteriales</taxon>
        <taxon>Haladaptataceae</taxon>
        <taxon>Haladaptatus</taxon>
    </lineage>
</organism>
<dbReference type="EMBL" id="AEMG01000022">
    <property type="protein sequence ID" value="EFW90604.1"/>
    <property type="molecule type" value="Genomic_DNA"/>
</dbReference>
<comment type="caution">
    <text evidence="2">The sequence shown here is derived from an EMBL/GenBank/DDBJ whole genome shotgun (WGS) entry which is preliminary data.</text>
</comment>
<reference evidence="2 3" key="1">
    <citation type="journal article" date="2014" name="ISME J.">
        <title>Trehalose/2-sulfotrehalose biosynthesis and glycine-betaine uptake are widely spread mechanisms for osmoadaptation in the Halobacteriales.</title>
        <authorList>
            <person name="Youssef N.H."/>
            <person name="Savage-Ashlock K.N."/>
            <person name="McCully A.L."/>
            <person name="Luedtke B."/>
            <person name="Shaw E.I."/>
            <person name="Hoff W.D."/>
            <person name="Elshahed M.S."/>
        </authorList>
    </citation>
    <scope>NUCLEOTIDE SEQUENCE [LARGE SCALE GENOMIC DNA]</scope>
    <source>
        <strain evidence="2 3">DX253</strain>
    </source>
</reference>
<dbReference type="Proteomes" id="UP000003751">
    <property type="component" value="Unassembled WGS sequence"/>
</dbReference>